<proteinExistence type="predicted"/>
<protein>
    <submittedName>
        <fullName evidence="2">Uncharacterized protein</fullName>
    </submittedName>
</protein>
<dbReference type="Proteomes" id="UP000481861">
    <property type="component" value="Unassembled WGS sequence"/>
</dbReference>
<accession>A0A7C8M3K6</accession>
<dbReference type="AlphaFoldDB" id="A0A7C8M3K6"/>
<feature type="region of interest" description="Disordered" evidence="1">
    <location>
        <begin position="18"/>
        <end position="114"/>
    </location>
</feature>
<organism evidence="2 3">
    <name type="scientific">Massariosphaeria phaeospora</name>
    <dbReference type="NCBI Taxonomy" id="100035"/>
    <lineage>
        <taxon>Eukaryota</taxon>
        <taxon>Fungi</taxon>
        <taxon>Dikarya</taxon>
        <taxon>Ascomycota</taxon>
        <taxon>Pezizomycotina</taxon>
        <taxon>Dothideomycetes</taxon>
        <taxon>Pleosporomycetidae</taxon>
        <taxon>Pleosporales</taxon>
        <taxon>Pleosporales incertae sedis</taxon>
        <taxon>Massariosphaeria</taxon>
    </lineage>
</organism>
<feature type="compositionally biased region" description="Basic and acidic residues" evidence="1">
    <location>
        <begin position="85"/>
        <end position="114"/>
    </location>
</feature>
<feature type="compositionally biased region" description="Low complexity" evidence="1">
    <location>
        <begin position="21"/>
        <end position="34"/>
    </location>
</feature>
<evidence type="ECO:0000313" key="2">
    <source>
        <dbReference type="EMBL" id="KAF2867398.1"/>
    </source>
</evidence>
<gene>
    <name evidence="2" type="ORF">BDV95DRAFT_179015</name>
</gene>
<feature type="compositionally biased region" description="Basic residues" evidence="1">
    <location>
        <begin position="59"/>
        <end position="69"/>
    </location>
</feature>
<reference evidence="2 3" key="1">
    <citation type="submission" date="2020-01" db="EMBL/GenBank/DDBJ databases">
        <authorList>
            <consortium name="DOE Joint Genome Institute"/>
            <person name="Haridas S."/>
            <person name="Albert R."/>
            <person name="Binder M."/>
            <person name="Bloem J."/>
            <person name="Labutti K."/>
            <person name="Salamov A."/>
            <person name="Andreopoulos B."/>
            <person name="Baker S.E."/>
            <person name="Barry K."/>
            <person name="Bills G."/>
            <person name="Bluhm B.H."/>
            <person name="Cannon C."/>
            <person name="Castanera R."/>
            <person name="Culley D.E."/>
            <person name="Daum C."/>
            <person name="Ezra D."/>
            <person name="Gonzalez J.B."/>
            <person name="Henrissat B."/>
            <person name="Kuo A."/>
            <person name="Liang C."/>
            <person name="Lipzen A."/>
            <person name="Lutzoni F."/>
            <person name="Magnuson J."/>
            <person name="Mondo S."/>
            <person name="Nolan M."/>
            <person name="Ohm R."/>
            <person name="Pangilinan J."/>
            <person name="Park H.-J.H."/>
            <person name="Ramirez L."/>
            <person name="Alfaro M."/>
            <person name="Sun H."/>
            <person name="Tritt A."/>
            <person name="Yoshinaga Y."/>
            <person name="Zwiers L.-H.L."/>
            <person name="Turgeon B.G."/>
            <person name="Goodwin S.B."/>
            <person name="Spatafora J.W."/>
            <person name="Crous P.W."/>
            <person name="Grigoriev I.V."/>
        </authorList>
    </citation>
    <scope>NUCLEOTIDE SEQUENCE [LARGE SCALE GENOMIC DNA]</scope>
    <source>
        <strain evidence="2 3">CBS 611.86</strain>
    </source>
</reference>
<keyword evidence="3" id="KW-1185">Reference proteome</keyword>
<comment type="caution">
    <text evidence="2">The sequence shown here is derived from an EMBL/GenBank/DDBJ whole genome shotgun (WGS) entry which is preliminary data.</text>
</comment>
<sequence>MDRYIYICACMHRVQVHKSTTRTTHTNTVCSTSHSHPHSREAATRPASSGSNISITTRKSPRITIHSRHANATLNKPQKPAAKSDSQKTHDPREKPVKNEGQDKKKPKYDIRKA</sequence>
<feature type="compositionally biased region" description="Polar residues" evidence="1">
    <location>
        <begin position="46"/>
        <end position="58"/>
    </location>
</feature>
<dbReference type="EMBL" id="JAADJZ010000023">
    <property type="protein sequence ID" value="KAF2867398.1"/>
    <property type="molecule type" value="Genomic_DNA"/>
</dbReference>
<name>A0A7C8M3K6_9PLEO</name>
<evidence type="ECO:0000313" key="3">
    <source>
        <dbReference type="Proteomes" id="UP000481861"/>
    </source>
</evidence>
<evidence type="ECO:0000256" key="1">
    <source>
        <dbReference type="SAM" id="MobiDB-lite"/>
    </source>
</evidence>